<reference evidence="3" key="1">
    <citation type="journal article" date="2013" name="Nature">
        <title>Pan genome of the phytoplankton Emiliania underpins its global distribution.</title>
        <authorList>
            <person name="Read B.A."/>
            <person name="Kegel J."/>
            <person name="Klute M.J."/>
            <person name="Kuo A."/>
            <person name="Lefebvre S.C."/>
            <person name="Maumus F."/>
            <person name="Mayer C."/>
            <person name="Miller J."/>
            <person name="Monier A."/>
            <person name="Salamov A."/>
            <person name="Young J."/>
            <person name="Aguilar M."/>
            <person name="Claverie J.M."/>
            <person name="Frickenhaus S."/>
            <person name="Gonzalez K."/>
            <person name="Herman E.K."/>
            <person name="Lin Y.C."/>
            <person name="Napier J."/>
            <person name="Ogata H."/>
            <person name="Sarno A.F."/>
            <person name="Shmutz J."/>
            <person name="Schroeder D."/>
            <person name="de Vargas C."/>
            <person name="Verret F."/>
            <person name="von Dassow P."/>
            <person name="Valentin K."/>
            <person name="Van de Peer Y."/>
            <person name="Wheeler G."/>
            <person name="Dacks J.B."/>
            <person name="Delwiche C.F."/>
            <person name="Dyhrman S.T."/>
            <person name="Glockner G."/>
            <person name="John U."/>
            <person name="Richards T."/>
            <person name="Worden A.Z."/>
            <person name="Zhang X."/>
            <person name="Grigoriev I.V."/>
            <person name="Allen A.E."/>
            <person name="Bidle K."/>
            <person name="Borodovsky M."/>
            <person name="Bowler C."/>
            <person name="Brownlee C."/>
            <person name="Cock J.M."/>
            <person name="Elias M."/>
            <person name="Gladyshev V.N."/>
            <person name="Groth M."/>
            <person name="Guda C."/>
            <person name="Hadaegh A."/>
            <person name="Iglesias-Rodriguez M.D."/>
            <person name="Jenkins J."/>
            <person name="Jones B.M."/>
            <person name="Lawson T."/>
            <person name="Leese F."/>
            <person name="Lindquist E."/>
            <person name="Lobanov A."/>
            <person name="Lomsadze A."/>
            <person name="Malik S.B."/>
            <person name="Marsh M.E."/>
            <person name="Mackinder L."/>
            <person name="Mock T."/>
            <person name="Mueller-Roeber B."/>
            <person name="Pagarete A."/>
            <person name="Parker M."/>
            <person name="Probert I."/>
            <person name="Quesneville H."/>
            <person name="Raines C."/>
            <person name="Rensing S.A."/>
            <person name="Riano-Pachon D.M."/>
            <person name="Richier S."/>
            <person name="Rokitta S."/>
            <person name="Shiraiwa Y."/>
            <person name="Soanes D.M."/>
            <person name="van der Giezen M."/>
            <person name="Wahlund T.M."/>
            <person name="Williams B."/>
            <person name="Wilson W."/>
            <person name="Wolfe G."/>
            <person name="Wurch L.L."/>
        </authorList>
    </citation>
    <scope>NUCLEOTIDE SEQUENCE</scope>
</reference>
<dbReference type="PaxDb" id="2903-EOD27013"/>
<dbReference type="AlphaFoldDB" id="A0A0D3KBK6"/>
<dbReference type="EnsemblProtists" id="EOD27013">
    <property type="protein sequence ID" value="EOD27013"/>
    <property type="gene ID" value="EMIHUDRAFT_366704"/>
</dbReference>
<dbReference type="HOGENOM" id="CLU_1819444_0_0_1"/>
<keyword evidence="3" id="KW-1185">Reference proteome</keyword>
<evidence type="ECO:0000256" key="1">
    <source>
        <dbReference type="SAM" id="MobiDB-lite"/>
    </source>
</evidence>
<protein>
    <submittedName>
        <fullName evidence="2">Uncharacterized protein</fullName>
    </submittedName>
</protein>
<organism evidence="2 3">
    <name type="scientific">Emiliania huxleyi (strain CCMP1516)</name>
    <dbReference type="NCBI Taxonomy" id="280463"/>
    <lineage>
        <taxon>Eukaryota</taxon>
        <taxon>Haptista</taxon>
        <taxon>Haptophyta</taxon>
        <taxon>Prymnesiophyceae</taxon>
        <taxon>Isochrysidales</taxon>
        <taxon>Noelaerhabdaceae</taxon>
        <taxon>Emiliania</taxon>
    </lineage>
</organism>
<reference evidence="2" key="2">
    <citation type="submission" date="2024-10" db="UniProtKB">
        <authorList>
            <consortium name="EnsemblProtists"/>
        </authorList>
    </citation>
    <scope>IDENTIFICATION</scope>
</reference>
<dbReference type="RefSeq" id="XP_005779442.1">
    <property type="nucleotide sequence ID" value="XM_005779385.1"/>
</dbReference>
<dbReference type="GeneID" id="17278412"/>
<feature type="compositionally biased region" description="Acidic residues" evidence="1">
    <location>
        <begin position="121"/>
        <end position="133"/>
    </location>
</feature>
<dbReference type="EnsemblProtists" id="EOD33141">
    <property type="protein sequence ID" value="EOD33141"/>
    <property type="gene ID" value="EMIHUDRAFT_434058"/>
</dbReference>
<proteinExistence type="predicted"/>
<dbReference type="KEGG" id="ehx:EMIHUDRAFT_366704"/>
<evidence type="ECO:0000313" key="3">
    <source>
        <dbReference type="Proteomes" id="UP000013827"/>
    </source>
</evidence>
<dbReference type="RefSeq" id="XP_005785570.1">
    <property type="nucleotide sequence ID" value="XM_005785513.1"/>
</dbReference>
<dbReference type="KEGG" id="ehx:EMIHUDRAFT_434058"/>
<dbReference type="Proteomes" id="UP000013827">
    <property type="component" value="Unassembled WGS sequence"/>
</dbReference>
<evidence type="ECO:0000313" key="2">
    <source>
        <dbReference type="EnsemblProtists" id="EOD33141"/>
    </source>
</evidence>
<dbReference type="GeneID" id="17272563"/>
<name>A0A0D3KBK6_EMIH1</name>
<feature type="region of interest" description="Disordered" evidence="1">
    <location>
        <begin position="101"/>
        <end position="142"/>
    </location>
</feature>
<sequence length="142" mass="15205">MVSNEEAVIGPVATEKQEPLVDELCASLFDSSMEARRTVLVSCGELIFQCALTTSDRRLRKLNASLSNGKVPPGEALRQLYDLVGSEAVSSAAMELTFPTPDVLSPRASPRRSTLASLGSLEEEGSEEEDEAQSESNIAMDA</sequence>
<accession>A0A0D3KBK6</accession>